<dbReference type="OrthoDB" id="445274at2759"/>
<keyword evidence="4" id="KW-1185">Reference proteome</keyword>
<keyword evidence="2" id="KW-0472">Membrane</keyword>
<dbReference type="Proteomes" id="UP000604046">
    <property type="component" value="Unassembled WGS sequence"/>
</dbReference>
<feature type="compositionally biased region" description="Basic and acidic residues" evidence="1">
    <location>
        <begin position="65"/>
        <end position="77"/>
    </location>
</feature>
<comment type="caution">
    <text evidence="3">The sequence shown here is derived from an EMBL/GenBank/DDBJ whole genome shotgun (WGS) entry which is preliminary data.</text>
</comment>
<feature type="transmembrane region" description="Helical" evidence="2">
    <location>
        <begin position="480"/>
        <end position="499"/>
    </location>
</feature>
<reference evidence="3" key="1">
    <citation type="submission" date="2021-02" db="EMBL/GenBank/DDBJ databases">
        <authorList>
            <person name="Dougan E. K."/>
            <person name="Rhodes N."/>
            <person name="Thang M."/>
            <person name="Chan C."/>
        </authorList>
    </citation>
    <scope>NUCLEOTIDE SEQUENCE</scope>
</reference>
<feature type="transmembrane region" description="Helical" evidence="2">
    <location>
        <begin position="560"/>
        <end position="581"/>
    </location>
</feature>
<keyword evidence="2" id="KW-1133">Transmembrane helix</keyword>
<dbReference type="AlphaFoldDB" id="A0A812RYJ3"/>
<proteinExistence type="predicted"/>
<evidence type="ECO:0000313" key="3">
    <source>
        <dbReference type="EMBL" id="CAE7457765.1"/>
    </source>
</evidence>
<evidence type="ECO:0000313" key="4">
    <source>
        <dbReference type="Proteomes" id="UP000604046"/>
    </source>
</evidence>
<evidence type="ECO:0000256" key="1">
    <source>
        <dbReference type="SAM" id="MobiDB-lite"/>
    </source>
</evidence>
<feature type="transmembrane region" description="Helical" evidence="2">
    <location>
        <begin position="658"/>
        <end position="679"/>
    </location>
</feature>
<name>A0A812RYJ3_9DINO</name>
<keyword evidence="2" id="KW-0812">Transmembrane</keyword>
<protein>
    <submittedName>
        <fullName evidence="3">Uncharacterized protein</fullName>
    </submittedName>
</protein>
<gene>
    <name evidence="3" type="ORF">SNAT2548_LOCUS25332</name>
</gene>
<sequence length="1209" mass="133929">MESGAAEDAHIDGELREAAGRLENDMLQRKIDALLRDVAGICDGAEDEASSWALMPAHGIPEPQPEQRDLGYGHEEPSPATTSMQEETLRSFPPRRTKKEPRRREEAPRPPRKKRAMDCSRIGNSLKEDLHSCELQDAIFNEVQEGIVRSEGRGPNGSVEMSMAVPHLKRARVKLLLPRNLHQLKDGRAMAQQLLSALLLLRLLHPTQARRSSSGDTSSNSERVLPAIPTVLLQHLPCEEKALMEDLAQALLQQPMSFAKLGSSFGKRFKRLRTGKKFCEWLQTIPGIQLPSTLDFRQATDLQLSFARPGPGSPSLKPMPAELLQERLARPRREGQQGQCLPARAATGLWHSWALIDTVLEKAGRRLPRGRSVEWRWPGPALIRFNVTSQDGAPLDFYVMSGRLRDPWPMDVRPRRGWLRGLNPVCSQCTELHWQYQLQEHERVMLIASNEDGRADAKLEFTEALFGVQSCLEESSVHPGGFLAACLVAAGLLGGGFALSRRLADERGGSDARPWDEAWVPQVMQCKRPPKPAEPWRAWILHACLLTYPWHPWRNDPLPFAFRCLVLVVSWGLTLFLSTLYGDLVGQWDYSAGALTSEDLDITDDSEGDSLSLGSVMLISSLSLVLEAVLRILALSIFRCSLAASQAQGRRFEIKASAMFVAAAVVATCIMYPLSLVLADRRCRYVRRLLLQFFVSDLVRGLPLAAAAEASGQYACKNWGASMLQPVPFCVEAIAVDTPSAASMLDQVTSDSSVTAEAKELLRALVEEFAGSANVTGEDLPFPCDIICCCCVACASSPNSCDGCCDCCDESEEEKRRRKRRSLLEAPGQDVMDEKRPSLLERIARLTSEDLGTVLRHAMTSEKWNAKEKFGLWLFEKKFGEHERQNLEACIERVKAVTPELMHEDNVTKEEVERKKNGHDAKALSRFAKLLVATSVAKHGAAIAEHGLGAIGLQQCEAVLCAGDLKYELDATGLHKCTWNCPDGQVPALFQSVGAEMAEQAEEITPLKEEAREVEEAAEEMQGMGSSPRAFEKSKALTQVNKLKLHFHHALSDKPLKLTKTASPSELGDPMQMKTSAIRYHGTCSAPNQFQDQLQRAVLFHGNNRNIPQGSVVEVTRVPTASTLGRFGNFMNPFSSNLKANEVEVTYHGQEYVVNSTDVQRTSVGKVLVDEGLQDWLISTGDTIQVQMPPMQQDPKEVLWFPVSKDKGD</sequence>
<dbReference type="EMBL" id="CAJNDS010002388">
    <property type="protein sequence ID" value="CAE7457765.1"/>
    <property type="molecule type" value="Genomic_DNA"/>
</dbReference>
<feature type="region of interest" description="Disordered" evidence="1">
    <location>
        <begin position="56"/>
        <end position="117"/>
    </location>
</feature>
<evidence type="ECO:0000256" key="2">
    <source>
        <dbReference type="SAM" id="Phobius"/>
    </source>
</evidence>
<accession>A0A812RYJ3</accession>
<feature type="transmembrane region" description="Helical" evidence="2">
    <location>
        <begin position="616"/>
        <end position="638"/>
    </location>
</feature>
<organism evidence="3 4">
    <name type="scientific">Symbiodinium natans</name>
    <dbReference type="NCBI Taxonomy" id="878477"/>
    <lineage>
        <taxon>Eukaryota</taxon>
        <taxon>Sar</taxon>
        <taxon>Alveolata</taxon>
        <taxon>Dinophyceae</taxon>
        <taxon>Suessiales</taxon>
        <taxon>Symbiodiniaceae</taxon>
        <taxon>Symbiodinium</taxon>
    </lineage>
</organism>